<evidence type="ECO:0000313" key="2">
    <source>
        <dbReference type="EMBL" id="MDG0816501.1"/>
    </source>
</evidence>
<evidence type="ECO:0000313" key="3">
    <source>
        <dbReference type="Proteomes" id="UP001152321"/>
    </source>
</evidence>
<keyword evidence="1" id="KW-0732">Signal</keyword>
<keyword evidence="3" id="KW-1185">Reference proteome</keyword>
<dbReference type="Proteomes" id="UP001152321">
    <property type="component" value="Unassembled WGS sequence"/>
</dbReference>
<feature type="chain" id="PRO_5047452399" description="Organic solvent tolerance-like N-terminal domain-containing protein" evidence="1">
    <location>
        <begin position="20"/>
        <end position="163"/>
    </location>
</feature>
<protein>
    <recommendedName>
        <fullName evidence="4">Organic solvent tolerance-like N-terminal domain-containing protein</fullName>
    </recommendedName>
</protein>
<dbReference type="RefSeq" id="WP_277577980.1">
    <property type="nucleotide sequence ID" value="NZ_JANRMI010000002.1"/>
</dbReference>
<dbReference type="EMBL" id="JANRMI010000002">
    <property type="protein sequence ID" value="MDG0816501.1"/>
    <property type="molecule type" value="Genomic_DNA"/>
</dbReference>
<reference evidence="2" key="1">
    <citation type="submission" date="2022-08" db="EMBL/GenBank/DDBJ databases">
        <title>Novel Bdellovibrio Species Isolated from Svalbard: Designation Bdellovibrio svalbardensis.</title>
        <authorList>
            <person name="Mitchell R.J."/>
            <person name="Choi S.Y."/>
        </authorList>
    </citation>
    <scope>NUCLEOTIDE SEQUENCE</scope>
    <source>
        <strain evidence="2">PAP01</strain>
    </source>
</reference>
<gene>
    <name evidence="2" type="ORF">NWE73_09010</name>
</gene>
<proteinExistence type="predicted"/>
<name>A0ABT6DI84_9BACT</name>
<accession>A0ABT6DI84</accession>
<feature type="signal peptide" evidence="1">
    <location>
        <begin position="1"/>
        <end position="19"/>
    </location>
</feature>
<organism evidence="2 3">
    <name type="scientific">Bdellovibrio svalbardensis</name>
    <dbReference type="NCBI Taxonomy" id="2972972"/>
    <lineage>
        <taxon>Bacteria</taxon>
        <taxon>Pseudomonadati</taxon>
        <taxon>Bdellovibrionota</taxon>
        <taxon>Bdellovibrionia</taxon>
        <taxon>Bdellovibrionales</taxon>
        <taxon>Pseudobdellovibrionaceae</taxon>
        <taxon>Bdellovibrio</taxon>
    </lineage>
</organism>
<comment type="caution">
    <text evidence="2">The sequence shown here is derived from an EMBL/GenBank/DDBJ whole genome shotgun (WGS) entry which is preliminary data.</text>
</comment>
<evidence type="ECO:0000256" key="1">
    <source>
        <dbReference type="SAM" id="SignalP"/>
    </source>
</evidence>
<evidence type="ECO:0008006" key="4">
    <source>
        <dbReference type="Google" id="ProtNLM"/>
    </source>
</evidence>
<sequence length="163" mass="17987">MKKLILGLALLLVTTSASASVMMIIQYTDSFKLTFERGDDGDFYLKEGVIKRSGTVILNNIGSRDLSQEFHVGYNDYKMSISLANNELVYEQDNSVSVSSLNPTNQKGVFVVKAQDFTGYKKGVGESTYGNADARISHSDLKCTVLKNRILCFGSREAYSQAD</sequence>